<gene>
    <name evidence="2" type="primary">ABSGL_00911.1 scaffold 958</name>
</gene>
<keyword evidence="3" id="KW-1185">Reference proteome</keyword>
<dbReference type="Proteomes" id="UP000078561">
    <property type="component" value="Unassembled WGS sequence"/>
</dbReference>
<name>A0A163IVQ3_ABSGL</name>
<dbReference type="EMBL" id="LT550334">
    <property type="protein sequence ID" value="SAL95582.1"/>
    <property type="molecule type" value="Genomic_DNA"/>
</dbReference>
<feature type="region of interest" description="Disordered" evidence="1">
    <location>
        <begin position="218"/>
        <end position="257"/>
    </location>
</feature>
<proteinExistence type="predicted"/>
<evidence type="ECO:0000313" key="3">
    <source>
        <dbReference type="Proteomes" id="UP000078561"/>
    </source>
</evidence>
<evidence type="ECO:0000313" key="2">
    <source>
        <dbReference type="EMBL" id="SAL95582.1"/>
    </source>
</evidence>
<sequence length="311" mass="35167">MDCRTLRAPNLPGSDLLSKQICKTKWVMDIILKMALGTATSDYFCANTYFPNGMICDILLEPKNDDGCPVLVEIQNVVSSTWLTDNLLDLYEVFDEEKEHWFAHQITSKLHAKKLFVIDPALIRNATASPLPPIAALAVFFADERPSFFESDYYTDPTVRELYQLAFEICEKGSLNTGMLRRSHVQKHLIRKFEELHHANDGSFKDYVDHMHYELSPMSRSPSPSLPTAEASTSAAAASTASAAPTTPAPSTSVVSSSMNNASEIVSFCNKRRQQKRTWSQIHEEGMYEKFVFENPKSLRNAFHQYKKQNQ</sequence>
<accession>A0A163IVQ3</accession>
<reference evidence="2" key="1">
    <citation type="submission" date="2016-04" db="EMBL/GenBank/DDBJ databases">
        <authorList>
            <person name="Evans L.H."/>
            <person name="Alamgir A."/>
            <person name="Owens N."/>
            <person name="Weber N.D."/>
            <person name="Virtaneva K."/>
            <person name="Barbian K."/>
            <person name="Babar A."/>
            <person name="Rosenke K."/>
        </authorList>
    </citation>
    <scope>NUCLEOTIDE SEQUENCE [LARGE SCALE GENOMIC DNA]</scope>
    <source>
        <strain evidence="2">CBS 101.48</strain>
    </source>
</reference>
<protein>
    <submittedName>
        <fullName evidence="2">Uncharacterized protein</fullName>
    </submittedName>
</protein>
<evidence type="ECO:0000256" key="1">
    <source>
        <dbReference type="SAM" id="MobiDB-lite"/>
    </source>
</evidence>
<dbReference type="AlphaFoldDB" id="A0A163IVQ3"/>
<dbReference type="InParanoid" id="A0A163IVQ3"/>
<organism evidence="2">
    <name type="scientific">Absidia glauca</name>
    <name type="common">Pin mould</name>
    <dbReference type="NCBI Taxonomy" id="4829"/>
    <lineage>
        <taxon>Eukaryota</taxon>
        <taxon>Fungi</taxon>
        <taxon>Fungi incertae sedis</taxon>
        <taxon>Mucoromycota</taxon>
        <taxon>Mucoromycotina</taxon>
        <taxon>Mucoromycetes</taxon>
        <taxon>Mucorales</taxon>
        <taxon>Cunninghamellaceae</taxon>
        <taxon>Absidia</taxon>
    </lineage>
</organism>